<feature type="compositionally biased region" description="Low complexity" evidence="1">
    <location>
        <begin position="223"/>
        <end position="234"/>
    </location>
</feature>
<dbReference type="AlphaFoldDB" id="A0A2S4WF30"/>
<feature type="region of interest" description="Disordered" evidence="1">
    <location>
        <begin position="441"/>
        <end position="472"/>
    </location>
</feature>
<evidence type="ECO:0000313" key="2">
    <source>
        <dbReference type="EMBL" id="POW20349.1"/>
    </source>
</evidence>
<evidence type="ECO:0000256" key="1">
    <source>
        <dbReference type="SAM" id="MobiDB-lite"/>
    </source>
</evidence>
<organism evidence="2 3">
    <name type="scientific">Puccinia striiformis</name>
    <dbReference type="NCBI Taxonomy" id="27350"/>
    <lineage>
        <taxon>Eukaryota</taxon>
        <taxon>Fungi</taxon>
        <taxon>Dikarya</taxon>
        <taxon>Basidiomycota</taxon>
        <taxon>Pucciniomycotina</taxon>
        <taxon>Pucciniomycetes</taxon>
        <taxon>Pucciniales</taxon>
        <taxon>Pucciniaceae</taxon>
        <taxon>Puccinia</taxon>
    </lineage>
</organism>
<feature type="region of interest" description="Disordered" evidence="1">
    <location>
        <begin position="203"/>
        <end position="234"/>
    </location>
</feature>
<feature type="compositionally biased region" description="Low complexity" evidence="1">
    <location>
        <begin position="534"/>
        <end position="546"/>
    </location>
</feature>
<name>A0A2S4WF30_9BASI</name>
<accession>A0A2S4WF30</accession>
<sequence length="568" mass="57509">MTALLGHGYDVDNNSNELSRASDAEPHQTAPNSNSKTQPHSFNNPPPTKQKHLPTASMLFTTQIVALTLAFAAHTGASTSKPAPAEGVIASPKPSTTGAFPATITQVTPAHSNITEVIPAHADIAEVTPAANATTGVPPTTSTVTAVVPTGPSLPSHDSLSLPVAAGPPVHGDMSSGKCMCPPPPTCASFVDPKVNADVVSPISSGVTPPMTNSTVDDDTPQGNNTDGNSTSTGTPSVLNSFSLVGFMAAGALHCAVIARDLRSSSSTLRWEIAPVAELTALLGYGNHVDNSSNANRTHPLKLKLQLHSFNSPPPTKQKHLRTTNMLFTTQIVALTLAFAAHTGASTPKLAHAAVSPPIPVLLPLPAAADCLHSFRQGDIASPTASTTGTSPANITQVSPAHANITDVTPAHADTAEVTPVHADTAEVTPAHADTAELTPAANATTSVPPTTPNVTAVVPTGSSLPSHDSVSLPVPAGPPVHGDMSSGKCMCPPPPTCVSFVDPKFAADVVSPISSGITPPITNSTVDDDTPLGNNTEGNSTSTGTPSVLNSFSLAGFMAAGAVALAL</sequence>
<feature type="compositionally biased region" description="Polar residues" evidence="1">
    <location>
        <begin position="29"/>
        <end position="43"/>
    </location>
</feature>
<reference evidence="2 3" key="1">
    <citation type="submission" date="2017-12" db="EMBL/GenBank/DDBJ databases">
        <title>Gene loss provides genomic basis for host adaptation in cereal stripe rust fungi.</title>
        <authorList>
            <person name="Xia C."/>
        </authorList>
    </citation>
    <scope>NUCLEOTIDE SEQUENCE [LARGE SCALE GENOMIC DNA]</scope>
    <source>
        <strain evidence="2 3">93TX-2</strain>
    </source>
</reference>
<dbReference type="Proteomes" id="UP000238274">
    <property type="component" value="Unassembled WGS sequence"/>
</dbReference>
<proteinExistence type="predicted"/>
<feature type="compositionally biased region" description="Polar residues" evidence="1">
    <location>
        <begin position="203"/>
        <end position="215"/>
    </location>
</feature>
<feature type="compositionally biased region" description="Low complexity" evidence="1">
    <location>
        <begin position="441"/>
        <end position="461"/>
    </location>
</feature>
<protein>
    <submittedName>
        <fullName evidence="2">Uncharacterized protein</fullName>
    </submittedName>
</protein>
<evidence type="ECO:0000313" key="3">
    <source>
        <dbReference type="Proteomes" id="UP000238274"/>
    </source>
</evidence>
<keyword evidence="3" id="KW-1185">Reference proteome</keyword>
<feature type="region of interest" description="Disordered" evidence="1">
    <location>
        <begin position="1"/>
        <end position="53"/>
    </location>
</feature>
<reference evidence="3" key="2">
    <citation type="journal article" date="2018" name="BMC Genomics">
        <title>Genomic insights into host adaptation between the wheat stripe rust pathogen (Puccinia striiformis f. sp. tritici) and the barley stripe rust pathogen (Puccinia striiformis f. sp. hordei).</title>
        <authorList>
            <person name="Xia C."/>
            <person name="Wang M."/>
            <person name="Yin C."/>
            <person name="Cornejo O.E."/>
            <person name="Hulbert S.H."/>
            <person name="Chen X."/>
        </authorList>
    </citation>
    <scope>NUCLEOTIDE SEQUENCE [LARGE SCALE GENOMIC DNA]</scope>
    <source>
        <strain evidence="3">93TX-2</strain>
    </source>
</reference>
<dbReference type="EMBL" id="PKSM01000034">
    <property type="protein sequence ID" value="POW20349.1"/>
    <property type="molecule type" value="Genomic_DNA"/>
</dbReference>
<comment type="caution">
    <text evidence="2">The sequence shown here is derived from an EMBL/GenBank/DDBJ whole genome shotgun (WGS) entry which is preliminary data.</text>
</comment>
<reference evidence="3" key="3">
    <citation type="journal article" date="2018" name="Mol. Plant Microbe Interact.">
        <title>Genome sequence resources for the wheat stripe rust pathogen (Puccinia striiformis f. sp. tritici) and the barley stripe rust pathogen (Puccinia striiformis f. sp. hordei).</title>
        <authorList>
            <person name="Xia C."/>
            <person name="Wang M."/>
            <person name="Yin C."/>
            <person name="Cornejo O.E."/>
            <person name="Hulbert S.H."/>
            <person name="Chen X."/>
        </authorList>
    </citation>
    <scope>NUCLEOTIDE SEQUENCE [LARGE SCALE GENOMIC DNA]</scope>
    <source>
        <strain evidence="3">93TX-2</strain>
    </source>
</reference>
<dbReference type="VEuPathDB" id="FungiDB:PSTT_13024"/>
<feature type="region of interest" description="Disordered" evidence="1">
    <location>
        <begin position="519"/>
        <end position="546"/>
    </location>
</feature>
<gene>
    <name evidence="2" type="ORF">PSHT_03607</name>
</gene>
<dbReference type="VEuPathDB" id="FungiDB:PSHT_03607"/>